<dbReference type="InterPro" id="IPR000524">
    <property type="entry name" value="Tscrpt_reg_HTH_GntR"/>
</dbReference>
<accession>A0ABN2ZFD3</accession>
<organism evidence="5 6">
    <name type="scientific">Actinomadura napierensis</name>
    <dbReference type="NCBI Taxonomy" id="267854"/>
    <lineage>
        <taxon>Bacteria</taxon>
        <taxon>Bacillati</taxon>
        <taxon>Actinomycetota</taxon>
        <taxon>Actinomycetes</taxon>
        <taxon>Streptosporangiales</taxon>
        <taxon>Thermomonosporaceae</taxon>
        <taxon>Actinomadura</taxon>
    </lineage>
</organism>
<evidence type="ECO:0000256" key="1">
    <source>
        <dbReference type="ARBA" id="ARBA00023015"/>
    </source>
</evidence>
<sequence length="81" mass="8849">MTFEFSGPEPLYAQLADELQRRIEAGVYPVGQRIPSEAEIREEFGVGRTTTRAAVEILRGKGRVVTAKGRGTYVIAPSPAE</sequence>
<keyword evidence="6" id="KW-1185">Reference proteome</keyword>
<reference evidence="5 6" key="1">
    <citation type="journal article" date="2019" name="Int. J. Syst. Evol. Microbiol.">
        <title>The Global Catalogue of Microorganisms (GCM) 10K type strain sequencing project: providing services to taxonomists for standard genome sequencing and annotation.</title>
        <authorList>
            <consortium name="The Broad Institute Genomics Platform"/>
            <consortium name="The Broad Institute Genome Sequencing Center for Infectious Disease"/>
            <person name="Wu L."/>
            <person name="Ma J."/>
        </authorList>
    </citation>
    <scope>NUCLEOTIDE SEQUENCE [LARGE SCALE GENOMIC DNA]</scope>
    <source>
        <strain evidence="5 6">JCM 13850</strain>
    </source>
</reference>
<dbReference type="InterPro" id="IPR036390">
    <property type="entry name" value="WH_DNA-bd_sf"/>
</dbReference>
<dbReference type="PANTHER" id="PTHR44846">
    <property type="entry name" value="MANNOSYL-D-GLYCERATE TRANSPORT/METABOLISM SYSTEM REPRESSOR MNGR-RELATED"/>
    <property type="match status" value="1"/>
</dbReference>
<dbReference type="Proteomes" id="UP001501020">
    <property type="component" value="Unassembled WGS sequence"/>
</dbReference>
<keyword evidence="3" id="KW-0804">Transcription</keyword>
<dbReference type="Gene3D" id="1.10.10.10">
    <property type="entry name" value="Winged helix-like DNA-binding domain superfamily/Winged helix DNA-binding domain"/>
    <property type="match status" value="1"/>
</dbReference>
<dbReference type="PRINTS" id="PR00035">
    <property type="entry name" value="HTHGNTR"/>
</dbReference>
<dbReference type="CDD" id="cd07377">
    <property type="entry name" value="WHTH_GntR"/>
    <property type="match status" value="1"/>
</dbReference>
<dbReference type="SMART" id="SM00345">
    <property type="entry name" value="HTH_GNTR"/>
    <property type="match status" value="1"/>
</dbReference>
<dbReference type="InterPro" id="IPR036388">
    <property type="entry name" value="WH-like_DNA-bd_sf"/>
</dbReference>
<dbReference type="EMBL" id="BAAAMR010000032">
    <property type="protein sequence ID" value="GAA2141359.1"/>
    <property type="molecule type" value="Genomic_DNA"/>
</dbReference>
<comment type="caution">
    <text evidence="5">The sequence shown here is derived from an EMBL/GenBank/DDBJ whole genome shotgun (WGS) entry which is preliminary data.</text>
</comment>
<keyword evidence="1" id="KW-0805">Transcription regulation</keyword>
<keyword evidence="2" id="KW-0238">DNA-binding</keyword>
<dbReference type="RefSeq" id="WP_344268643.1">
    <property type="nucleotide sequence ID" value="NZ_BAAAMR010000032.1"/>
</dbReference>
<dbReference type="PROSITE" id="PS50949">
    <property type="entry name" value="HTH_GNTR"/>
    <property type="match status" value="1"/>
</dbReference>
<evidence type="ECO:0000256" key="3">
    <source>
        <dbReference type="ARBA" id="ARBA00023163"/>
    </source>
</evidence>
<proteinExistence type="predicted"/>
<dbReference type="PANTHER" id="PTHR44846:SF1">
    <property type="entry name" value="MANNOSYL-D-GLYCERATE TRANSPORT_METABOLISM SYSTEM REPRESSOR MNGR-RELATED"/>
    <property type="match status" value="1"/>
</dbReference>
<protein>
    <recommendedName>
        <fullName evidence="4">HTH gntR-type domain-containing protein</fullName>
    </recommendedName>
</protein>
<name>A0ABN2ZFD3_9ACTN</name>
<evidence type="ECO:0000256" key="2">
    <source>
        <dbReference type="ARBA" id="ARBA00023125"/>
    </source>
</evidence>
<gene>
    <name evidence="5" type="ORF">GCM10009727_38870</name>
</gene>
<feature type="domain" description="HTH gntR-type" evidence="4">
    <location>
        <begin position="9"/>
        <end position="77"/>
    </location>
</feature>
<evidence type="ECO:0000259" key="4">
    <source>
        <dbReference type="PROSITE" id="PS50949"/>
    </source>
</evidence>
<dbReference type="Pfam" id="PF00392">
    <property type="entry name" value="GntR"/>
    <property type="match status" value="1"/>
</dbReference>
<dbReference type="InterPro" id="IPR050679">
    <property type="entry name" value="Bact_HTH_transcr_reg"/>
</dbReference>
<evidence type="ECO:0000313" key="5">
    <source>
        <dbReference type="EMBL" id="GAA2141359.1"/>
    </source>
</evidence>
<dbReference type="SUPFAM" id="SSF46785">
    <property type="entry name" value="Winged helix' DNA-binding domain"/>
    <property type="match status" value="1"/>
</dbReference>
<evidence type="ECO:0000313" key="6">
    <source>
        <dbReference type="Proteomes" id="UP001501020"/>
    </source>
</evidence>